<feature type="region of interest" description="Disordered" evidence="1">
    <location>
        <begin position="90"/>
        <end position="127"/>
    </location>
</feature>
<feature type="region of interest" description="Disordered" evidence="1">
    <location>
        <begin position="50"/>
        <end position="78"/>
    </location>
</feature>
<evidence type="ECO:0000256" key="1">
    <source>
        <dbReference type="SAM" id="MobiDB-lite"/>
    </source>
</evidence>
<feature type="compositionally biased region" description="Low complexity" evidence="1">
    <location>
        <begin position="93"/>
        <end position="102"/>
    </location>
</feature>
<evidence type="ECO:0000313" key="3">
    <source>
        <dbReference type="Proteomes" id="UP000000304"/>
    </source>
</evidence>
<gene>
    <name evidence="2" type="primary">Dsim\GD20121</name>
    <name evidence="2" type="ORF">Dsim_GD20121</name>
</gene>
<evidence type="ECO:0000313" key="2">
    <source>
        <dbReference type="EMBL" id="EDX12354.1"/>
    </source>
</evidence>
<sequence>MIIIIIADGSWEDRSALTATCIMHNKCIQWVHQTACVLLPDEHHRCVCHKPGDDRDNSNIGESKSNIKATGTATGARQSAKLSDIVRCVPKEQPQQQQQQLQRLRHNSNREARDNGHATGASQVNGQ</sequence>
<accession>B4QTF2</accession>
<dbReference type="Proteomes" id="UP000000304">
    <property type="component" value="Chromosome 3R"/>
</dbReference>
<name>B4QTF2_DROSI</name>
<dbReference type="HOGENOM" id="CLU_1983906_0_0_1"/>
<dbReference type="EMBL" id="CM000364">
    <property type="protein sequence ID" value="EDX12354.1"/>
    <property type="molecule type" value="Genomic_DNA"/>
</dbReference>
<proteinExistence type="predicted"/>
<organism evidence="2 3">
    <name type="scientific">Drosophila simulans</name>
    <name type="common">Fruit fly</name>
    <dbReference type="NCBI Taxonomy" id="7240"/>
    <lineage>
        <taxon>Eukaryota</taxon>
        <taxon>Metazoa</taxon>
        <taxon>Ecdysozoa</taxon>
        <taxon>Arthropoda</taxon>
        <taxon>Hexapoda</taxon>
        <taxon>Insecta</taxon>
        <taxon>Pterygota</taxon>
        <taxon>Neoptera</taxon>
        <taxon>Endopterygota</taxon>
        <taxon>Diptera</taxon>
        <taxon>Brachycera</taxon>
        <taxon>Muscomorpha</taxon>
        <taxon>Ephydroidea</taxon>
        <taxon>Drosophilidae</taxon>
        <taxon>Drosophila</taxon>
        <taxon>Sophophora</taxon>
    </lineage>
</organism>
<dbReference type="AlphaFoldDB" id="B4QTF2"/>
<protein>
    <submittedName>
        <fullName evidence="2">GD20121</fullName>
    </submittedName>
</protein>
<keyword evidence="3" id="KW-1185">Reference proteome</keyword>
<feature type="compositionally biased region" description="Polar residues" evidence="1">
    <location>
        <begin position="58"/>
        <end position="78"/>
    </location>
</feature>
<dbReference type="OMA" id="CIQWVHQ"/>
<reference evidence="2 3" key="1">
    <citation type="journal article" date="2007" name="Nature">
        <title>Evolution of genes and genomes on the Drosophila phylogeny.</title>
        <authorList>
            <consortium name="Drosophila 12 Genomes Consortium"/>
            <person name="Clark A.G."/>
            <person name="Eisen M.B."/>
            <person name="Smith D.R."/>
            <person name="Bergman C.M."/>
            <person name="Oliver B."/>
            <person name="Markow T.A."/>
            <person name="Kaufman T.C."/>
            <person name="Kellis M."/>
            <person name="Gelbart W."/>
            <person name="Iyer V.N."/>
            <person name="Pollard D.A."/>
            <person name="Sackton T.B."/>
            <person name="Larracuente A.M."/>
            <person name="Singh N.D."/>
            <person name="Abad J.P."/>
            <person name="Abt D.N."/>
            <person name="Adryan B."/>
            <person name="Aguade M."/>
            <person name="Akashi H."/>
            <person name="Anderson W.W."/>
            <person name="Aquadro C.F."/>
            <person name="Ardell D.H."/>
            <person name="Arguello R."/>
            <person name="Artieri C.G."/>
            <person name="Barbash D.A."/>
            <person name="Barker D."/>
            <person name="Barsanti P."/>
            <person name="Batterham P."/>
            <person name="Batzoglou S."/>
            <person name="Begun D."/>
            <person name="Bhutkar A."/>
            <person name="Blanco E."/>
            <person name="Bosak S.A."/>
            <person name="Bradley R.K."/>
            <person name="Brand A.D."/>
            <person name="Brent M.R."/>
            <person name="Brooks A.N."/>
            <person name="Brown R.H."/>
            <person name="Butlin R.K."/>
            <person name="Caggese C."/>
            <person name="Calvi B.R."/>
            <person name="Bernardo de Carvalho A."/>
            <person name="Caspi A."/>
            <person name="Castrezana S."/>
            <person name="Celniker S.E."/>
            <person name="Chang J.L."/>
            <person name="Chapple C."/>
            <person name="Chatterji S."/>
            <person name="Chinwalla A."/>
            <person name="Civetta A."/>
            <person name="Clifton S.W."/>
            <person name="Comeron J.M."/>
            <person name="Costello J.C."/>
            <person name="Coyne J.A."/>
            <person name="Daub J."/>
            <person name="David R.G."/>
            <person name="Delcher A.L."/>
            <person name="Delehaunty K."/>
            <person name="Do C.B."/>
            <person name="Ebling H."/>
            <person name="Edwards K."/>
            <person name="Eickbush T."/>
            <person name="Evans J.D."/>
            <person name="Filipski A."/>
            <person name="Findeiss S."/>
            <person name="Freyhult E."/>
            <person name="Fulton L."/>
            <person name="Fulton R."/>
            <person name="Garcia A.C."/>
            <person name="Gardiner A."/>
            <person name="Garfield D.A."/>
            <person name="Garvin B.E."/>
            <person name="Gibson G."/>
            <person name="Gilbert D."/>
            <person name="Gnerre S."/>
            <person name="Godfrey J."/>
            <person name="Good R."/>
            <person name="Gotea V."/>
            <person name="Gravely B."/>
            <person name="Greenberg A.J."/>
            <person name="Griffiths-Jones S."/>
            <person name="Gross S."/>
            <person name="Guigo R."/>
            <person name="Gustafson E.A."/>
            <person name="Haerty W."/>
            <person name="Hahn M.W."/>
            <person name="Halligan D.L."/>
            <person name="Halpern A.L."/>
            <person name="Halter G.M."/>
            <person name="Han M.V."/>
            <person name="Heger A."/>
            <person name="Hillier L."/>
            <person name="Hinrichs A.S."/>
            <person name="Holmes I."/>
            <person name="Hoskins R.A."/>
            <person name="Hubisz M.J."/>
            <person name="Hultmark D."/>
            <person name="Huntley M.A."/>
            <person name="Jaffe D.B."/>
            <person name="Jagadeeshan S."/>
            <person name="Jeck W.R."/>
            <person name="Johnson J."/>
            <person name="Jones C.D."/>
            <person name="Jordan W.C."/>
            <person name="Karpen G.H."/>
            <person name="Kataoka E."/>
            <person name="Keightley P.D."/>
            <person name="Kheradpour P."/>
            <person name="Kirkness E.F."/>
            <person name="Koerich L.B."/>
            <person name="Kristiansen K."/>
            <person name="Kudrna D."/>
            <person name="Kulathinal R.J."/>
            <person name="Kumar S."/>
            <person name="Kwok R."/>
            <person name="Lander E."/>
            <person name="Langley C.H."/>
            <person name="Lapoint R."/>
            <person name="Lazzaro B.P."/>
            <person name="Lee S.J."/>
            <person name="Levesque L."/>
            <person name="Li R."/>
            <person name="Lin C.F."/>
            <person name="Lin M.F."/>
            <person name="Lindblad-Toh K."/>
            <person name="Llopart A."/>
            <person name="Long M."/>
            <person name="Low L."/>
            <person name="Lozovsky E."/>
            <person name="Lu J."/>
            <person name="Luo M."/>
            <person name="Machado C.A."/>
            <person name="Makalowski W."/>
            <person name="Marzo M."/>
            <person name="Matsuda M."/>
            <person name="Matzkin L."/>
            <person name="McAllister B."/>
            <person name="McBride C.S."/>
            <person name="McKernan B."/>
            <person name="McKernan K."/>
            <person name="Mendez-Lago M."/>
            <person name="Minx P."/>
            <person name="Mollenhauer M.U."/>
            <person name="Montooth K."/>
            <person name="Mount S.M."/>
            <person name="Mu X."/>
            <person name="Myers E."/>
            <person name="Negre B."/>
            <person name="Newfeld S."/>
            <person name="Nielsen R."/>
            <person name="Noor M.A."/>
            <person name="O'Grady P."/>
            <person name="Pachter L."/>
            <person name="Papaceit M."/>
            <person name="Parisi M.J."/>
            <person name="Parisi M."/>
            <person name="Parts L."/>
            <person name="Pedersen J.S."/>
            <person name="Pesole G."/>
            <person name="Phillippy A.M."/>
            <person name="Ponting C.P."/>
            <person name="Pop M."/>
            <person name="Porcelli D."/>
            <person name="Powell J.R."/>
            <person name="Prohaska S."/>
            <person name="Pruitt K."/>
            <person name="Puig M."/>
            <person name="Quesneville H."/>
            <person name="Ram K.R."/>
            <person name="Rand D."/>
            <person name="Rasmussen M.D."/>
            <person name="Reed L.K."/>
            <person name="Reenan R."/>
            <person name="Reily A."/>
            <person name="Remington K.A."/>
            <person name="Rieger T.T."/>
            <person name="Ritchie M.G."/>
            <person name="Robin C."/>
            <person name="Rogers Y.H."/>
            <person name="Rohde C."/>
            <person name="Rozas J."/>
            <person name="Rubenfield M.J."/>
            <person name="Ruiz A."/>
            <person name="Russo S."/>
            <person name="Salzberg S.L."/>
            <person name="Sanchez-Gracia A."/>
            <person name="Saranga D.J."/>
            <person name="Sato H."/>
            <person name="Schaeffer S.W."/>
            <person name="Schatz M.C."/>
            <person name="Schlenke T."/>
            <person name="Schwartz R."/>
            <person name="Segarra C."/>
            <person name="Singh R.S."/>
            <person name="Sirot L."/>
            <person name="Sirota M."/>
            <person name="Sisneros N.B."/>
            <person name="Smith C.D."/>
            <person name="Smith T.F."/>
            <person name="Spieth J."/>
            <person name="Stage D.E."/>
            <person name="Stark A."/>
            <person name="Stephan W."/>
            <person name="Strausberg R.L."/>
            <person name="Strempel S."/>
            <person name="Sturgill D."/>
            <person name="Sutton G."/>
            <person name="Sutton G.G."/>
            <person name="Tao W."/>
            <person name="Teichmann S."/>
            <person name="Tobari Y.N."/>
            <person name="Tomimura Y."/>
            <person name="Tsolas J.M."/>
            <person name="Valente V.L."/>
            <person name="Venter E."/>
            <person name="Venter J.C."/>
            <person name="Vicario S."/>
            <person name="Vieira F.G."/>
            <person name="Vilella A.J."/>
            <person name="Villasante A."/>
            <person name="Walenz B."/>
            <person name="Wang J."/>
            <person name="Wasserman M."/>
            <person name="Watts T."/>
            <person name="Wilson D."/>
            <person name="Wilson R.K."/>
            <person name="Wing R.A."/>
            <person name="Wolfner M.F."/>
            <person name="Wong A."/>
            <person name="Wong G.K."/>
            <person name="Wu C.I."/>
            <person name="Wu G."/>
            <person name="Yamamoto D."/>
            <person name="Yang H.P."/>
            <person name="Yang S.P."/>
            <person name="Yorke J.A."/>
            <person name="Yoshida K."/>
            <person name="Zdobnov E."/>
            <person name="Zhang P."/>
            <person name="Zhang Y."/>
            <person name="Zimin A.V."/>
            <person name="Baldwin J."/>
            <person name="Abdouelleil A."/>
            <person name="Abdulkadir J."/>
            <person name="Abebe A."/>
            <person name="Abera B."/>
            <person name="Abreu J."/>
            <person name="Acer S.C."/>
            <person name="Aftuck L."/>
            <person name="Alexander A."/>
            <person name="An P."/>
            <person name="Anderson E."/>
            <person name="Anderson S."/>
            <person name="Arachi H."/>
            <person name="Azer M."/>
            <person name="Bachantsang P."/>
            <person name="Barry A."/>
            <person name="Bayul T."/>
            <person name="Berlin A."/>
            <person name="Bessette D."/>
            <person name="Bloom T."/>
            <person name="Blye J."/>
            <person name="Boguslavskiy L."/>
            <person name="Bonnet C."/>
            <person name="Boukhgalter B."/>
            <person name="Bourzgui I."/>
            <person name="Brown A."/>
            <person name="Cahill P."/>
            <person name="Channer S."/>
            <person name="Cheshatsang Y."/>
            <person name="Chuda L."/>
            <person name="Citroen M."/>
            <person name="Collymore A."/>
            <person name="Cooke P."/>
            <person name="Costello M."/>
            <person name="D'Aco K."/>
            <person name="Daza R."/>
            <person name="De Haan G."/>
            <person name="DeGray S."/>
            <person name="DeMaso C."/>
            <person name="Dhargay N."/>
            <person name="Dooley K."/>
            <person name="Dooley E."/>
            <person name="Doricent M."/>
            <person name="Dorje P."/>
            <person name="Dorjee K."/>
            <person name="Dupes A."/>
            <person name="Elong R."/>
            <person name="Falk J."/>
            <person name="Farina A."/>
            <person name="Faro S."/>
            <person name="Ferguson D."/>
            <person name="Fisher S."/>
            <person name="Foley C.D."/>
            <person name="Franke A."/>
            <person name="Friedrich D."/>
            <person name="Gadbois L."/>
            <person name="Gearin G."/>
            <person name="Gearin C.R."/>
            <person name="Giannoukos G."/>
            <person name="Goode T."/>
            <person name="Graham J."/>
            <person name="Grandbois E."/>
            <person name="Grewal S."/>
            <person name="Gyaltsen K."/>
            <person name="Hafez N."/>
            <person name="Hagos B."/>
            <person name="Hall J."/>
            <person name="Henson C."/>
            <person name="Hollinger A."/>
            <person name="Honan T."/>
            <person name="Huard M.D."/>
            <person name="Hughes L."/>
            <person name="Hurhula B."/>
            <person name="Husby M.E."/>
            <person name="Kamat A."/>
            <person name="Kanga B."/>
            <person name="Kashin S."/>
            <person name="Khazanovich D."/>
            <person name="Kisner P."/>
            <person name="Lance K."/>
            <person name="Lara M."/>
            <person name="Lee W."/>
            <person name="Lennon N."/>
            <person name="Letendre F."/>
            <person name="LeVine R."/>
            <person name="Lipovsky A."/>
            <person name="Liu X."/>
            <person name="Liu J."/>
            <person name="Liu S."/>
            <person name="Lokyitsang T."/>
            <person name="Lokyitsang Y."/>
            <person name="Lubonja R."/>
            <person name="Lui A."/>
            <person name="MacDonald P."/>
            <person name="Magnisalis V."/>
            <person name="Maru K."/>
            <person name="Matthews C."/>
            <person name="McCusker W."/>
            <person name="McDonough S."/>
            <person name="Mehta T."/>
            <person name="Meldrim J."/>
            <person name="Meneus L."/>
            <person name="Mihai O."/>
            <person name="Mihalev A."/>
            <person name="Mihova T."/>
            <person name="Mittelman R."/>
            <person name="Mlenga V."/>
            <person name="Montmayeur A."/>
            <person name="Mulrain L."/>
            <person name="Navidi A."/>
            <person name="Naylor J."/>
            <person name="Negash T."/>
            <person name="Nguyen T."/>
            <person name="Nguyen N."/>
            <person name="Nicol R."/>
            <person name="Norbu C."/>
            <person name="Norbu N."/>
            <person name="Novod N."/>
            <person name="O'Neill B."/>
            <person name="Osman S."/>
            <person name="Markiewicz E."/>
            <person name="Oyono O.L."/>
            <person name="Patti C."/>
            <person name="Phunkhang P."/>
            <person name="Pierre F."/>
            <person name="Priest M."/>
            <person name="Raghuraman S."/>
            <person name="Rege F."/>
            <person name="Reyes R."/>
            <person name="Rise C."/>
            <person name="Rogov P."/>
            <person name="Ross K."/>
            <person name="Ryan E."/>
            <person name="Settipalli S."/>
            <person name="Shea T."/>
            <person name="Sherpa N."/>
            <person name="Shi L."/>
            <person name="Shih D."/>
            <person name="Sparrow T."/>
            <person name="Spaulding J."/>
            <person name="Stalker J."/>
            <person name="Stange-Thomann N."/>
            <person name="Stavropoulos S."/>
            <person name="Stone C."/>
            <person name="Strader C."/>
            <person name="Tesfaye S."/>
            <person name="Thomson T."/>
            <person name="Thoulutsang Y."/>
            <person name="Thoulutsang D."/>
            <person name="Topham K."/>
            <person name="Topping I."/>
            <person name="Tsamla T."/>
            <person name="Vassiliev H."/>
            <person name="Vo A."/>
            <person name="Wangchuk T."/>
            <person name="Wangdi T."/>
            <person name="Weiand M."/>
            <person name="Wilkinson J."/>
            <person name="Wilson A."/>
            <person name="Yadav S."/>
            <person name="Young G."/>
            <person name="Yu Q."/>
            <person name="Zembek L."/>
            <person name="Zhong D."/>
            <person name="Zimmer A."/>
            <person name="Zwirko Z."/>
            <person name="Jaffe D.B."/>
            <person name="Alvarez P."/>
            <person name="Brockman W."/>
            <person name="Butler J."/>
            <person name="Chin C."/>
            <person name="Gnerre S."/>
            <person name="Grabherr M."/>
            <person name="Kleber M."/>
            <person name="Mauceli E."/>
            <person name="MacCallum I."/>
        </authorList>
    </citation>
    <scope>NUCLEOTIDE SEQUENCE [LARGE SCALE GENOMIC DNA]</scope>
    <source>
        <strain evidence="3">white501</strain>
    </source>
</reference>